<dbReference type="Proteomes" id="UP000481087">
    <property type="component" value="Unassembled WGS sequence"/>
</dbReference>
<protein>
    <recommendedName>
        <fullName evidence="4">DUF2680 domain-containing protein</fullName>
    </recommendedName>
</protein>
<dbReference type="EMBL" id="WTUZ01000020">
    <property type="protein sequence ID" value="MZQ84016.1"/>
    <property type="molecule type" value="Genomic_DNA"/>
</dbReference>
<evidence type="ECO:0000256" key="1">
    <source>
        <dbReference type="SAM" id="MobiDB-lite"/>
    </source>
</evidence>
<comment type="caution">
    <text evidence="2">The sequence shown here is derived from an EMBL/GenBank/DDBJ whole genome shotgun (WGS) entry which is preliminary data.</text>
</comment>
<evidence type="ECO:0000313" key="2">
    <source>
        <dbReference type="EMBL" id="MZQ84016.1"/>
    </source>
</evidence>
<proteinExistence type="predicted"/>
<dbReference type="RefSeq" id="WP_161408116.1">
    <property type="nucleotide sequence ID" value="NZ_WTUZ01000020.1"/>
</dbReference>
<feature type="compositionally biased region" description="Low complexity" evidence="1">
    <location>
        <begin position="269"/>
        <end position="278"/>
    </location>
</feature>
<gene>
    <name evidence="2" type="ORF">GQF01_18030</name>
</gene>
<feature type="region of interest" description="Disordered" evidence="1">
    <location>
        <begin position="244"/>
        <end position="286"/>
    </location>
</feature>
<evidence type="ECO:0008006" key="4">
    <source>
        <dbReference type="Google" id="ProtNLM"/>
    </source>
</evidence>
<dbReference type="AlphaFoldDB" id="A0A6L8V394"/>
<accession>A0A6L8V394</accession>
<name>A0A6L8V394_9BACL</name>
<reference evidence="2 3" key="1">
    <citation type="submission" date="2019-12" db="EMBL/GenBank/DDBJ databases">
        <title>Paenibacillus sp. nov. sp. isolated from soil.</title>
        <authorList>
            <person name="Kim J."/>
            <person name="Jeong S.E."/>
            <person name="Jung H.S."/>
            <person name="Jeon C.O."/>
        </authorList>
    </citation>
    <scope>NUCLEOTIDE SEQUENCE [LARGE SCALE GENOMIC DNA]</scope>
    <source>
        <strain evidence="2 3">5J-6</strain>
    </source>
</reference>
<organism evidence="2 3">
    <name type="scientific">Paenibacillus silvestris</name>
    <dbReference type="NCBI Taxonomy" id="2606219"/>
    <lineage>
        <taxon>Bacteria</taxon>
        <taxon>Bacillati</taxon>
        <taxon>Bacillota</taxon>
        <taxon>Bacilli</taxon>
        <taxon>Bacillales</taxon>
        <taxon>Paenibacillaceae</taxon>
        <taxon>Paenibacillus</taxon>
    </lineage>
</organism>
<sequence>MKLIHRKVLVGTLSAGLLIGGGLVLQHNQVFADETGTVSPAPQKDKVKDSHHRDFRGGVHNQGHGPVKGGFEFGKGGSFDFAAILGIDQAVLKDEIKQGKTWVQIAQEKANLTEEALLAKITEAETKKIDDALAAGKLKQEQADKMKSGLADRLKKMVESKPNVMDFKGDFKGVQPRGGMMPGGMFGNNAEIATILGITEDELAAQRKAGKSLADIAQDKGITEDQLITKLKDNLTDELKSFVERKGGVPPMKPGQGHEGFKFKGKPGHPGAPERVAAPEPPATPQ</sequence>
<keyword evidence="3" id="KW-1185">Reference proteome</keyword>
<evidence type="ECO:0000313" key="3">
    <source>
        <dbReference type="Proteomes" id="UP000481087"/>
    </source>
</evidence>